<dbReference type="Gene3D" id="3.40.1410.10">
    <property type="entry name" value="Chorismate lyase-like"/>
    <property type="match status" value="1"/>
</dbReference>
<gene>
    <name evidence="5" type="ORF">ABOZ73_04420</name>
</gene>
<dbReference type="InterPro" id="IPR000524">
    <property type="entry name" value="Tscrpt_reg_HTH_GntR"/>
</dbReference>
<dbReference type="GO" id="GO:0003700">
    <property type="term" value="F:DNA-binding transcription factor activity"/>
    <property type="evidence" value="ECO:0007669"/>
    <property type="project" value="InterPro"/>
</dbReference>
<dbReference type="GO" id="GO:0003677">
    <property type="term" value="F:DNA binding"/>
    <property type="evidence" value="ECO:0007669"/>
    <property type="project" value="UniProtKB-KW"/>
</dbReference>
<keyword evidence="2" id="KW-0238">DNA-binding</keyword>
<keyword evidence="3" id="KW-0804">Transcription</keyword>
<dbReference type="PANTHER" id="PTHR44846:SF16">
    <property type="entry name" value="TRANSCRIPTIONAL REGULATOR PHNF-RELATED"/>
    <property type="match status" value="1"/>
</dbReference>
<evidence type="ECO:0000256" key="1">
    <source>
        <dbReference type="ARBA" id="ARBA00023015"/>
    </source>
</evidence>
<dbReference type="Gene3D" id="1.10.10.10">
    <property type="entry name" value="Winged helix-like DNA-binding domain superfamily/Winged helix DNA-binding domain"/>
    <property type="match status" value="1"/>
</dbReference>
<dbReference type="SMART" id="SM00866">
    <property type="entry name" value="UTRA"/>
    <property type="match status" value="1"/>
</dbReference>
<organism evidence="5">
    <name type="scientific">Caulobacter sp. 73W</name>
    <dbReference type="NCBI Taxonomy" id="3161137"/>
    <lineage>
        <taxon>Bacteria</taxon>
        <taxon>Pseudomonadati</taxon>
        <taxon>Pseudomonadota</taxon>
        <taxon>Alphaproteobacteria</taxon>
        <taxon>Caulobacterales</taxon>
        <taxon>Caulobacteraceae</taxon>
        <taxon>Caulobacter</taxon>
    </lineage>
</organism>
<keyword evidence="1" id="KW-0805">Transcription regulation</keyword>
<dbReference type="Pfam" id="PF07702">
    <property type="entry name" value="UTRA"/>
    <property type="match status" value="1"/>
</dbReference>
<dbReference type="InterPro" id="IPR036390">
    <property type="entry name" value="WH_DNA-bd_sf"/>
</dbReference>
<dbReference type="PANTHER" id="PTHR44846">
    <property type="entry name" value="MANNOSYL-D-GLYCERATE TRANSPORT/METABOLISM SYSTEM REPRESSOR MNGR-RELATED"/>
    <property type="match status" value="1"/>
</dbReference>
<dbReference type="RefSeq" id="WP_369061042.1">
    <property type="nucleotide sequence ID" value="NZ_CP158375.1"/>
</dbReference>
<reference evidence="5" key="1">
    <citation type="submission" date="2024-06" db="EMBL/GenBank/DDBJ databases">
        <title>Caulobacter inopinatus, sp. nov.</title>
        <authorList>
            <person name="Donachie S.P."/>
        </authorList>
    </citation>
    <scope>NUCLEOTIDE SEQUENCE</scope>
    <source>
        <strain evidence="5">73W</strain>
    </source>
</reference>
<evidence type="ECO:0000256" key="3">
    <source>
        <dbReference type="ARBA" id="ARBA00023163"/>
    </source>
</evidence>
<dbReference type="PROSITE" id="PS50949">
    <property type="entry name" value="HTH_GNTR"/>
    <property type="match status" value="1"/>
</dbReference>
<dbReference type="PRINTS" id="PR00035">
    <property type="entry name" value="HTHGNTR"/>
</dbReference>
<dbReference type="InterPro" id="IPR028978">
    <property type="entry name" value="Chorismate_lyase_/UTRA_dom_sf"/>
</dbReference>
<proteinExistence type="predicted"/>
<dbReference type="EMBL" id="CP158375">
    <property type="protein sequence ID" value="XDO97671.1"/>
    <property type="molecule type" value="Genomic_DNA"/>
</dbReference>
<feature type="domain" description="HTH gntR-type" evidence="4">
    <location>
        <begin position="6"/>
        <end position="74"/>
    </location>
</feature>
<accession>A0AB39KWT3</accession>
<protein>
    <submittedName>
        <fullName evidence="5">UTRA domain-containing protein</fullName>
    </submittedName>
</protein>
<evidence type="ECO:0000256" key="2">
    <source>
        <dbReference type="ARBA" id="ARBA00023125"/>
    </source>
</evidence>
<dbReference type="Pfam" id="PF00392">
    <property type="entry name" value="GntR"/>
    <property type="match status" value="1"/>
</dbReference>
<dbReference type="SUPFAM" id="SSF64288">
    <property type="entry name" value="Chorismate lyase-like"/>
    <property type="match status" value="1"/>
</dbReference>
<dbReference type="SMART" id="SM00345">
    <property type="entry name" value="HTH_GNTR"/>
    <property type="match status" value="1"/>
</dbReference>
<dbReference type="InterPro" id="IPR011663">
    <property type="entry name" value="UTRA"/>
</dbReference>
<evidence type="ECO:0000313" key="5">
    <source>
        <dbReference type="EMBL" id="XDO97671.1"/>
    </source>
</evidence>
<name>A0AB39KWT3_9CAUL</name>
<dbReference type="AlphaFoldDB" id="A0AB39KWT3"/>
<sequence length="241" mass="25743">MSTGDGSLKARIRRHILERISTGAWAAGDRIPSEHELAEAFGASRMTVHHAVRDLQGDGYLTRAKGKGTFVAPARAHVMAVKLLDIADEIAARGGRHEARLISGETRPATMAEAALFGASAGLVLFHAVVLHSEDGAPIQLEDRLVNPALAPGVSEADLDRETYFAHLMARFPYPEGAAAIRAAAPDARARDLLAMGDGEPCIEIERLTRVEGQVVTAVRLIYPASRYALTGEILRPTALG</sequence>
<dbReference type="CDD" id="cd07377">
    <property type="entry name" value="WHTH_GntR"/>
    <property type="match status" value="1"/>
</dbReference>
<evidence type="ECO:0000259" key="4">
    <source>
        <dbReference type="PROSITE" id="PS50949"/>
    </source>
</evidence>
<dbReference type="InterPro" id="IPR050679">
    <property type="entry name" value="Bact_HTH_transcr_reg"/>
</dbReference>
<dbReference type="InterPro" id="IPR036388">
    <property type="entry name" value="WH-like_DNA-bd_sf"/>
</dbReference>
<dbReference type="SUPFAM" id="SSF46785">
    <property type="entry name" value="Winged helix' DNA-binding domain"/>
    <property type="match status" value="1"/>
</dbReference>